<reference evidence="4" key="1">
    <citation type="submission" date="2022-10" db="EMBL/GenBank/DDBJ databases">
        <title>Genome assembly of Pristionchus species.</title>
        <authorList>
            <person name="Yoshida K."/>
            <person name="Sommer R.J."/>
        </authorList>
    </citation>
    <scope>NUCLEOTIDE SEQUENCE [LARGE SCALE GENOMIC DNA]</scope>
    <source>
        <strain evidence="4">RS5460</strain>
    </source>
</reference>
<evidence type="ECO:0000256" key="2">
    <source>
        <dbReference type="SAM" id="MobiDB-lite"/>
    </source>
</evidence>
<feature type="region of interest" description="Disordered" evidence="2">
    <location>
        <begin position="81"/>
        <end position="102"/>
    </location>
</feature>
<accession>A0AAN5CF39</accession>
<evidence type="ECO:0000256" key="1">
    <source>
        <dbReference type="SAM" id="Coils"/>
    </source>
</evidence>
<comment type="caution">
    <text evidence="3">The sequence shown here is derived from an EMBL/GenBank/DDBJ whole genome shotgun (WGS) entry which is preliminary data.</text>
</comment>
<evidence type="ECO:0000313" key="3">
    <source>
        <dbReference type="EMBL" id="GMR39561.1"/>
    </source>
</evidence>
<protein>
    <submittedName>
        <fullName evidence="3">Uncharacterized protein</fullName>
    </submittedName>
</protein>
<sequence length="239" mass="26583">QRVPKIVINIVKDDAAKSTVFSPLMGSSSLRPSNPSSMQQQPAGCSAKDCKLGIPLDPVLSTTTASEDKQKQNEISLRTAETFSAQGSSSPPHIKEENEYEEPPVVEAQVRTLGVDAAFANLQNAFDEQVTALKAQLKKDMELMKFEKSELAAALEQKENEVASERAAKISLQEAADRERIERAEVQRRHNAEMEKMRGEAVHLKKTIESLQHALDAEGKERLQEKNGYLDLIKRKDEE</sequence>
<dbReference type="EMBL" id="BTRK01000002">
    <property type="protein sequence ID" value="GMR39561.1"/>
    <property type="molecule type" value="Genomic_DNA"/>
</dbReference>
<dbReference type="Proteomes" id="UP001328107">
    <property type="component" value="Unassembled WGS sequence"/>
</dbReference>
<name>A0AAN5CF39_9BILA</name>
<keyword evidence="4" id="KW-1185">Reference proteome</keyword>
<feature type="coiled-coil region" evidence="1">
    <location>
        <begin position="141"/>
        <end position="214"/>
    </location>
</feature>
<feature type="region of interest" description="Disordered" evidence="2">
    <location>
        <begin position="22"/>
        <end position="46"/>
    </location>
</feature>
<feature type="non-terminal residue" evidence="3">
    <location>
        <position position="239"/>
    </location>
</feature>
<feature type="compositionally biased region" description="Low complexity" evidence="2">
    <location>
        <begin position="27"/>
        <end position="37"/>
    </location>
</feature>
<dbReference type="AlphaFoldDB" id="A0AAN5CF39"/>
<proteinExistence type="predicted"/>
<keyword evidence="1" id="KW-0175">Coiled coil</keyword>
<organism evidence="3 4">
    <name type="scientific">Pristionchus mayeri</name>
    <dbReference type="NCBI Taxonomy" id="1317129"/>
    <lineage>
        <taxon>Eukaryota</taxon>
        <taxon>Metazoa</taxon>
        <taxon>Ecdysozoa</taxon>
        <taxon>Nematoda</taxon>
        <taxon>Chromadorea</taxon>
        <taxon>Rhabditida</taxon>
        <taxon>Rhabditina</taxon>
        <taxon>Diplogasteromorpha</taxon>
        <taxon>Diplogasteroidea</taxon>
        <taxon>Neodiplogasteridae</taxon>
        <taxon>Pristionchus</taxon>
    </lineage>
</organism>
<feature type="compositionally biased region" description="Polar residues" evidence="2">
    <location>
        <begin position="81"/>
        <end position="91"/>
    </location>
</feature>
<evidence type="ECO:0000313" key="4">
    <source>
        <dbReference type="Proteomes" id="UP001328107"/>
    </source>
</evidence>
<gene>
    <name evidence="3" type="ORF">PMAYCL1PPCAC_09756</name>
</gene>
<feature type="non-terminal residue" evidence="3">
    <location>
        <position position="1"/>
    </location>
</feature>